<proteinExistence type="predicted"/>
<organism evidence="2">
    <name type="scientific">Terrestrivirus sp</name>
    <dbReference type="NCBI Taxonomy" id="2487775"/>
    <lineage>
        <taxon>Viruses</taxon>
        <taxon>Varidnaviria</taxon>
        <taxon>Bamfordvirae</taxon>
        <taxon>Nucleocytoviricota</taxon>
        <taxon>Megaviricetes</taxon>
        <taxon>Imitervirales</taxon>
        <taxon>Mimiviridae</taxon>
        <taxon>Klosneuvirinae</taxon>
    </lineage>
</organism>
<feature type="compositionally biased region" description="Basic and acidic residues" evidence="1">
    <location>
        <begin position="19"/>
        <end position="33"/>
    </location>
</feature>
<reference evidence="2" key="1">
    <citation type="submission" date="2018-10" db="EMBL/GenBank/DDBJ databases">
        <title>Hidden diversity of soil giant viruses.</title>
        <authorList>
            <person name="Schulz F."/>
            <person name="Alteio L."/>
            <person name="Goudeau D."/>
            <person name="Ryan E.M."/>
            <person name="Malmstrom R.R."/>
            <person name="Blanchard J."/>
            <person name="Woyke T."/>
        </authorList>
    </citation>
    <scope>NUCLEOTIDE SEQUENCE</scope>
    <source>
        <strain evidence="2">TEV1</strain>
    </source>
</reference>
<gene>
    <name evidence="2" type="ORF">Terrestrivirus1_54</name>
</gene>
<evidence type="ECO:0000256" key="1">
    <source>
        <dbReference type="SAM" id="MobiDB-lite"/>
    </source>
</evidence>
<protein>
    <submittedName>
        <fullName evidence="2">Uncharacterized protein</fullName>
    </submittedName>
</protein>
<sequence>MLLFRRQHEKRSQLNETNNDGKEDGHRISLCDETPHTNKEQCFEECSEQTKKNDV</sequence>
<name>A0A3G4ZK14_9VIRU</name>
<dbReference type="EMBL" id="MK071979">
    <property type="protein sequence ID" value="AYV75180.1"/>
    <property type="molecule type" value="Genomic_DNA"/>
</dbReference>
<feature type="region of interest" description="Disordered" evidence="1">
    <location>
        <begin position="1"/>
        <end position="33"/>
    </location>
</feature>
<evidence type="ECO:0000313" key="2">
    <source>
        <dbReference type="EMBL" id="AYV75180.1"/>
    </source>
</evidence>
<accession>A0A3G4ZK14</accession>